<dbReference type="PANTHER" id="PTHR43423:SF1">
    <property type="entry name" value="ABC TRANSPORTER I FAMILY MEMBER 17"/>
    <property type="match status" value="1"/>
</dbReference>
<evidence type="ECO:0000256" key="1">
    <source>
        <dbReference type="ARBA" id="ARBA00022448"/>
    </source>
</evidence>
<keyword evidence="1" id="KW-0813">Transport</keyword>
<evidence type="ECO:0000313" key="9">
    <source>
        <dbReference type="Proteomes" id="UP000671879"/>
    </source>
</evidence>
<keyword evidence="2 5" id="KW-0500">Molybdenum</keyword>
<dbReference type="InterPro" id="IPR003593">
    <property type="entry name" value="AAA+_ATPase"/>
</dbReference>
<dbReference type="InterPro" id="IPR003439">
    <property type="entry name" value="ABC_transporter-like_ATP-bd"/>
</dbReference>
<dbReference type="SMART" id="SM00382">
    <property type="entry name" value="AAA"/>
    <property type="match status" value="1"/>
</dbReference>
<feature type="domain" description="ABC transporter" evidence="6">
    <location>
        <begin position="9"/>
        <end position="249"/>
    </location>
</feature>
<dbReference type="SUPFAM" id="SSF50331">
    <property type="entry name" value="MOP-like"/>
    <property type="match status" value="1"/>
</dbReference>
<reference evidence="9" key="1">
    <citation type="submission" date="2021-04" db="EMBL/GenBank/DDBJ databases">
        <title>A novel Synergistetes isolate from a pyrite-forming mixed culture.</title>
        <authorList>
            <person name="Bunk B."/>
            <person name="Sproer C."/>
            <person name="Spring S."/>
            <person name="Pester M."/>
        </authorList>
    </citation>
    <scope>NUCLEOTIDE SEQUENCE [LARGE SCALE GENOMIC DNA]</scope>
    <source>
        <strain evidence="9">J.5.4.2-T.3.5.2</strain>
    </source>
</reference>
<dbReference type="Gene3D" id="3.40.50.300">
    <property type="entry name" value="P-loop containing nucleotide triphosphate hydrolases"/>
    <property type="match status" value="1"/>
</dbReference>
<evidence type="ECO:0000256" key="2">
    <source>
        <dbReference type="ARBA" id="ARBA00022505"/>
    </source>
</evidence>
<dbReference type="InterPro" id="IPR027417">
    <property type="entry name" value="P-loop_NTPase"/>
</dbReference>
<dbReference type="Pfam" id="PF03459">
    <property type="entry name" value="TOBE"/>
    <property type="match status" value="1"/>
</dbReference>
<accession>A0A9Q7AER1</accession>
<evidence type="ECO:0000256" key="5">
    <source>
        <dbReference type="PROSITE-ProRule" id="PRU01213"/>
    </source>
</evidence>
<dbReference type="AlphaFoldDB" id="A0A9Q7AER1"/>
<evidence type="ECO:0000259" key="7">
    <source>
        <dbReference type="PROSITE" id="PS51866"/>
    </source>
</evidence>
<protein>
    <submittedName>
        <fullName evidence="8">ATP-binding cassette domain-containing protein</fullName>
    </submittedName>
</protein>
<dbReference type="InterPro" id="IPR005116">
    <property type="entry name" value="Transp-assoc_OB_typ1"/>
</dbReference>
<keyword evidence="3" id="KW-0547">Nucleotide-binding</keyword>
<feature type="domain" description="Mop" evidence="7">
    <location>
        <begin position="290"/>
        <end position="356"/>
    </location>
</feature>
<dbReference type="EMBL" id="CP072943">
    <property type="protein sequence ID" value="QTX31939.1"/>
    <property type="molecule type" value="Genomic_DNA"/>
</dbReference>
<gene>
    <name evidence="8" type="ORF">KAR29_11545</name>
</gene>
<dbReference type="InterPro" id="IPR008995">
    <property type="entry name" value="Mo/tungstate-bd_C_term_dom"/>
</dbReference>
<evidence type="ECO:0000313" key="8">
    <source>
        <dbReference type="EMBL" id="QTX31939.1"/>
    </source>
</evidence>
<dbReference type="Gene3D" id="2.40.50.100">
    <property type="match status" value="1"/>
</dbReference>
<keyword evidence="9" id="KW-1185">Reference proteome</keyword>
<dbReference type="Pfam" id="PF00005">
    <property type="entry name" value="ABC_tran"/>
    <property type="match status" value="1"/>
</dbReference>
<dbReference type="Proteomes" id="UP000671879">
    <property type="component" value="Chromosome"/>
</dbReference>
<evidence type="ECO:0000256" key="4">
    <source>
        <dbReference type="ARBA" id="ARBA00022840"/>
    </source>
</evidence>
<proteinExistence type="predicted"/>
<dbReference type="RefSeq" id="WP_274373138.1">
    <property type="nucleotide sequence ID" value="NZ_CP072943.1"/>
</dbReference>
<keyword evidence="4 8" id="KW-0067">ATP-binding</keyword>
<dbReference type="PROSITE" id="PS51866">
    <property type="entry name" value="MOP"/>
    <property type="match status" value="1"/>
</dbReference>
<evidence type="ECO:0000256" key="3">
    <source>
        <dbReference type="ARBA" id="ARBA00022741"/>
    </source>
</evidence>
<dbReference type="PROSITE" id="PS50893">
    <property type="entry name" value="ABC_TRANSPORTER_2"/>
    <property type="match status" value="1"/>
</dbReference>
<dbReference type="GO" id="GO:0015689">
    <property type="term" value="P:molybdate ion transport"/>
    <property type="evidence" value="ECO:0007669"/>
    <property type="project" value="InterPro"/>
</dbReference>
<organism evidence="8 9">
    <name type="scientific">Aminithiophilus ramosus</name>
    <dbReference type="NCBI Taxonomy" id="3029084"/>
    <lineage>
        <taxon>Bacteria</taxon>
        <taxon>Thermotogati</taxon>
        <taxon>Synergistota</taxon>
        <taxon>Synergistia</taxon>
        <taxon>Synergistales</taxon>
        <taxon>Aminithiophilaceae</taxon>
        <taxon>Aminithiophilus</taxon>
    </lineage>
</organism>
<evidence type="ECO:0000259" key="6">
    <source>
        <dbReference type="PROSITE" id="PS50893"/>
    </source>
</evidence>
<name>A0A9Q7AER1_9BACT</name>
<dbReference type="GO" id="GO:0016887">
    <property type="term" value="F:ATP hydrolysis activity"/>
    <property type="evidence" value="ECO:0007669"/>
    <property type="project" value="InterPro"/>
</dbReference>
<dbReference type="InterPro" id="IPR004606">
    <property type="entry name" value="Mop_domain"/>
</dbReference>
<dbReference type="KEGG" id="aram:KAR29_11545"/>
<sequence>MTASAPPLYELRGIRRVYGKRTVLDIDHLDLAAGRVVGFVGPNGSGKSTLLRLLAFLEAPDDGLLRYGGRILWEKGMTCDRERIEARNEVTLLLQEPYLLKRSVFDNVAYGLRIRGDLSSSEMKDRAFQALRSVGLDGARFASRLWYQLSGGEAQRVALAARLALRPRVLLLDEPTSSVDVQSALRIQEAALRARDEWGTTLLLVSHDQLWINDVADEVVHFFGGRIIAIGPENLVFGPWRKELDGLVVKDLADGQRLRALAPPSSGPLDEAVAAVDPGSLLLAISVPEGLSARNALRCSVAQMVYENGTGRVLVKVQAGGLALTARLTGEAVREMGLHPGRDVSVLVKASSFRWV</sequence>
<dbReference type="GO" id="GO:0005524">
    <property type="term" value="F:ATP binding"/>
    <property type="evidence" value="ECO:0007669"/>
    <property type="project" value="UniProtKB-KW"/>
</dbReference>
<dbReference type="SUPFAM" id="SSF52540">
    <property type="entry name" value="P-loop containing nucleoside triphosphate hydrolases"/>
    <property type="match status" value="1"/>
</dbReference>
<dbReference type="PANTHER" id="PTHR43423">
    <property type="entry name" value="ABC TRANSPORTER I FAMILY MEMBER 17"/>
    <property type="match status" value="1"/>
</dbReference>